<keyword evidence="3 8" id="KW-0812">Transmembrane</keyword>
<protein>
    <recommendedName>
        <fullName evidence="9">Cytochrome b5 heme-binding domain-containing protein</fullName>
    </recommendedName>
</protein>
<dbReference type="eggNOG" id="KOG0537">
    <property type="taxonomic scope" value="Eukaryota"/>
</dbReference>
<dbReference type="PROSITE" id="PS00191">
    <property type="entry name" value="CYTOCHROME_B5_1"/>
    <property type="match status" value="1"/>
</dbReference>
<dbReference type="Pfam" id="PF00173">
    <property type="entry name" value="Cyt-b5"/>
    <property type="match status" value="1"/>
</dbReference>
<dbReference type="SUPFAM" id="SSF55856">
    <property type="entry name" value="Cytochrome b5-like heme/steroid binding domain"/>
    <property type="match status" value="1"/>
</dbReference>
<evidence type="ECO:0000256" key="4">
    <source>
        <dbReference type="ARBA" id="ARBA00022723"/>
    </source>
</evidence>
<dbReference type="FunFam" id="3.10.120.10:FF:000002">
    <property type="entry name" value="Cytochrome b5 type B"/>
    <property type="match status" value="1"/>
</dbReference>
<dbReference type="OrthoDB" id="260091at2759"/>
<dbReference type="PROSITE" id="PS50255">
    <property type="entry name" value="CYTOCHROME_B5_2"/>
    <property type="match status" value="1"/>
</dbReference>
<dbReference type="KEGG" id="csv:101207730"/>
<keyword evidence="2 8" id="KW-0349">Heme</keyword>
<name>A0A0A0KA20_CUCSA</name>
<dbReference type="Gramene" id="KGN46545">
    <property type="protein sequence ID" value="KGN46545"/>
    <property type="gene ID" value="Csa_6G107940"/>
</dbReference>
<comment type="subcellular location">
    <subcellularLocation>
        <location evidence="1">Membrane</location>
    </subcellularLocation>
</comment>
<reference evidence="10 11" key="2">
    <citation type="journal article" date="2009" name="PLoS ONE">
        <title>An integrated genetic and cytogenetic map of the cucumber genome.</title>
        <authorList>
            <person name="Ren Y."/>
            <person name="Zhang Z."/>
            <person name="Liu J."/>
            <person name="Staub J.E."/>
            <person name="Han Y."/>
            <person name="Cheng Z."/>
            <person name="Li X."/>
            <person name="Lu J."/>
            <person name="Miao H."/>
            <person name="Kang H."/>
            <person name="Xie B."/>
            <person name="Gu X."/>
            <person name="Wang X."/>
            <person name="Du Y."/>
            <person name="Jin W."/>
            <person name="Huang S."/>
        </authorList>
    </citation>
    <scope>NUCLEOTIDE SEQUENCE [LARGE SCALE GENOMIC DNA]</scope>
    <source>
        <strain evidence="11">cv. 9930</strain>
    </source>
</reference>
<dbReference type="OMA" id="VESAPYQ"/>
<dbReference type="STRING" id="3659.A0A0A0KA20"/>
<dbReference type="InterPro" id="IPR036400">
    <property type="entry name" value="Cyt_B5-like_heme/steroid_sf"/>
</dbReference>
<evidence type="ECO:0000256" key="8">
    <source>
        <dbReference type="RuleBase" id="RU362121"/>
    </source>
</evidence>
<keyword evidence="5 8" id="KW-0408">Iron</keyword>
<dbReference type="GO" id="GO:0016020">
    <property type="term" value="C:membrane"/>
    <property type="evidence" value="ECO:0000318"/>
    <property type="project" value="GO_Central"/>
</dbReference>
<evidence type="ECO:0000313" key="11">
    <source>
        <dbReference type="Proteomes" id="UP000029981"/>
    </source>
</evidence>
<dbReference type="AlphaFoldDB" id="A0A0A0KA20"/>
<dbReference type="InterPro" id="IPR001199">
    <property type="entry name" value="Cyt_B5-like_heme/steroid-bd"/>
</dbReference>
<accession>A0A0A0KA20</accession>
<dbReference type="PANTHER" id="PTHR19359:SF152">
    <property type="entry name" value="CYTOCHROME B5 HEME-BINDING DOMAIN-CONTAINING PROTEIN"/>
    <property type="match status" value="1"/>
</dbReference>
<evidence type="ECO:0000313" key="10">
    <source>
        <dbReference type="EMBL" id="KGN46545.1"/>
    </source>
</evidence>
<dbReference type="InterPro" id="IPR050668">
    <property type="entry name" value="Cytochrome_b5"/>
</dbReference>
<evidence type="ECO:0000256" key="1">
    <source>
        <dbReference type="ARBA" id="ARBA00004370"/>
    </source>
</evidence>
<keyword evidence="11" id="KW-1185">Reference proteome</keyword>
<evidence type="ECO:0000256" key="5">
    <source>
        <dbReference type="ARBA" id="ARBA00023004"/>
    </source>
</evidence>
<keyword evidence="8" id="KW-1133">Transmembrane helix</keyword>
<evidence type="ECO:0000256" key="6">
    <source>
        <dbReference type="ARBA" id="ARBA00023136"/>
    </source>
</evidence>
<proteinExistence type="inferred from homology"/>
<dbReference type="Gene3D" id="3.10.120.10">
    <property type="entry name" value="Cytochrome b5-like heme/steroid binding domain"/>
    <property type="match status" value="1"/>
</dbReference>
<feature type="transmembrane region" description="Helical" evidence="8">
    <location>
        <begin position="109"/>
        <end position="127"/>
    </location>
</feature>
<comment type="similarity">
    <text evidence="7 8">Belongs to the cytochrome b5 family.</text>
</comment>
<evidence type="ECO:0000256" key="7">
    <source>
        <dbReference type="ARBA" id="ARBA00038168"/>
    </source>
</evidence>
<dbReference type="GO" id="GO:0046872">
    <property type="term" value="F:metal ion binding"/>
    <property type="evidence" value="ECO:0007669"/>
    <property type="project" value="UniProtKB-UniRule"/>
</dbReference>
<evidence type="ECO:0000259" key="9">
    <source>
        <dbReference type="PROSITE" id="PS50255"/>
    </source>
</evidence>
<dbReference type="Proteomes" id="UP000029981">
    <property type="component" value="Chromosome 6"/>
</dbReference>
<dbReference type="PANTHER" id="PTHR19359">
    <property type="entry name" value="CYTOCHROME B5"/>
    <property type="match status" value="1"/>
</dbReference>
<keyword evidence="6 8" id="KW-0472">Membrane</keyword>
<dbReference type="InterPro" id="IPR018506">
    <property type="entry name" value="Cyt_B5_heme-BS"/>
</dbReference>
<keyword evidence="4 8" id="KW-0479">Metal-binding</keyword>
<organism evidence="10 11">
    <name type="scientific">Cucumis sativus</name>
    <name type="common">Cucumber</name>
    <dbReference type="NCBI Taxonomy" id="3659"/>
    <lineage>
        <taxon>Eukaryota</taxon>
        <taxon>Viridiplantae</taxon>
        <taxon>Streptophyta</taxon>
        <taxon>Embryophyta</taxon>
        <taxon>Tracheophyta</taxon>
        <taxon>Spermatophyta</taxon>
        <taxon>Magnoliopsida</taxon>
        <taxon>eudicotyledons</taxon>
        <taxon>Gunneridae</taxon>
        <taxon>Pentapetalae</taxon>
        <taxon>rosids</taxon>
        <taxon>fabids</taxon>
        <taxon>Cucurbitales</taxon>
        <taxon>Cucurbitaceae</taxon>
        <taxon>Benincaseae</taxon>
        <taxon>Cucumis</taxon>
    </lineage>
</organism>
<evidence type="ECO:0000256" key="2">
    <source>
        <dbReference type="ARBA" id="ARBA00022617"/>
    </source>
</evidence>
<dbReference type="EMBL" id="CM002927">
    <property type="protein sequence ID" value="KGN46545.1"/>
    <property type="molecule type" value="Genomic_DNA"/>
</dbReference>
<dbReference type="PRINTS" id="PR00363">
    <property type="entry name" value="CYTOCHROMEB5"/>
</dbReference>
<gene>
    <name evidence="10" type="ORF">Csa_6G107940</name>
</gene>
<evidence type="ECO:0000256" key="3">
    <source>
        <dbReference type="ARBA" id="ARBA00022692"/>
    </source>
</evidence>
<reference evidence="10 11" key="4">
    <citation type="journal article" date="2011" name="BMC Genomics">
        <title>RNA-Seq improves annotation of protein-coding genes in the cucumber genome.</title>
        <authorList>
            <person name="Li Z."/>
            <person name="Zhang Z."/>
            <person name="Yan P."/>
            <person name="Huang S."/>
            <person name="Fei Z."/>
            <person name="Lin K."/>
        </authorList>
    </citation>
    <scope>NUCLEOTIDE SEQUENCE [LARGE SCALE GENOMIC DNA]</scope>
    <source>
        <strain evidence="11">cv. 9930</strain>
    </source>
</reference>
<reference evidence="10 11" key="3">
    <citation type="journal article" date="2010" name="BMC Genomics">
        <title>Transcriptome sequencing and comparative analysis of cucumber flowers with different sex types.</title>
        <authorList>
            <person name="Guo S."/>
            <person name="Zheng Y."/>
            <person name="Joung J.G."/>
            <person name="Liu S."/>
            <person name="Zhang Z."/>
            <person name="Crasta O.R."/>
            <person name="Sobral B.W."/>
            <person name="Xu Y."/>
            <person name="Huang S."/>
            <person name="Fei Z."/>
        </authorList>
    </citation>
    <scope>NUCLEOTIDE SEQUENCE [LARGE SCALE GENOMIC DNA]</scope>
    <source>
        <strain evidence="11">cv. 9930</strain>
    </source>
</reference>
<sequence>MDSNSKVYSFDEVAKHNQQKDCWLIISGYVYDVTSFLPDHPGGDELLLLAVEKDATFDFKSVGHSELAHEKMKMYQIGKIDMSTLPEKQKYVESAPYQRTPSLFSFSPIHLLLPILLLALAFAFPYFKLKA</sequence>
<dbReference type="GO" id="GO:0020037">
    <property type="term" value="F:heme binding"/>
    <property type="evidence" value="ECO:0000318"/>
    <property type="project" value="GO_Central"/>
</dbReference>
<feature type="domain" description="Cytochrome b5 heme-binding" evidence="9">
    <location>
        <begin position="5"/>
        <end position="81"/>
    </location>
</feature>
<dbReference type="SMART" id="SM01117">
    <property type="entry name" value="Cyt-b5"/>
    <property type="match status" value="1"/>
</dbReference>
<reference evidence="10 11" key="1">
    <citation type="journal article" date="2009" name="Nat. Genet.">
        <title>The genome of the cucumber, Cucumis sativus L.</title>
        <authorList>
            <person name="Huang S."/>
            <person name="Li R."/>
            <person name="Zhang Z."/>
            <person name="Li L."/>
            <person name="Gu X."/>
            <person name="Fan W."/>
            <person name="Lucas W.J."/>
            <person name="Wang X."/>
            <person name="Xie B."/>
            <person name="Ni P."/>
            <person name="Ren Y."/>
            <person name="Zhu H."/>
            <person name="Li J."/>
            <person name="Lin K."/>
            <person name="Jin W."/>
            <person name="Fei Z."/>
            <person name="Li G."/>
            <person name="Staub J."/>
            <person name="Kilian A."/>
            <person name="van der Vossen E.A."/>
            <person name="Wu Y."/>
            <person name="Guo J."/>
            <person name="He J."/>
            <person name="Jia Z."/>
            <person name="Ren Y."/>
            <person name="Tian G."/>
            <person name="Lu Y."/>
            <person name="Ruan J."/>
            <person name="Qian W."/>
            <person name="Wang M."/>
            <person name="Huang Q."/>
            <person name="Li B."/>
            <person name="Xuan Z."/>
            <person name="Cao J."/>
            <person name="Asan"/>
            <person name="Wu Z."/>
            <person name="Zhang J."/>
            <person name="Cai Q."/>
            <person name="Bai Y."/>
            <person name="Zhao B."/>
            <person name="Han Y."/>
            <person name="Li Y."/>
            <person name="Li X."/>
            <person name="Wang S."/>
            <person name="Shi Q."/>
            <person name="Liu S."/>
            <person name="Cho W.K."/>
            <person name="Kim J.Y."/>
            <person name="Xu Y."/>
            <person name="Heller-Uszynska K."/>
            <person name="Miao H."/>
            <person name="Cheng Z."/>
            <person name="Zhang S."/>
            <person name="Wu J."/>
            <person name="Yang Y."/>
            <person name="Kang H."/>
            <person name="Li M."/>
            <person name="Liang H."/>
            <person name="Ren X."/>
            <person name="Shi Z."/>
            <person name="Wen M."/>
            <person name="Jian M."/>
            <person name="Yang H."/>
            <person name="Zhang G."/>
            <person name="Yang Z."/>
            <person name="Chen R."/>
            <person name="Liu S."/>
            <person name="Li J."/>
            <person name="Ma L."/>
            <person name="Liu H."/>
            <person name="Zhou Y."/>
            <person name="Zhao J."/>
            <person name="Fang X."/>
            <person name="Li G."/>
            <person name="Fang L."/>
            <person name="Li Y."/>
            <person name="Liu D."/>
            <person name="Zheng H."/>
            <person name="Zhang Y."/>
            <person name="Qin N."/>
            <person name="Li Z."/>
            <person name="Yang G."/>
            <person name="Yang S."/>
            <person name="Bolund L."/>
            <person name="Kristiansen K."/>
            <person name="Zheng H."/>
            <person name="Li S."/>
            <person name="Zhang X."/>
            <person name="Yang H."/>
            <person name="Wang J."/>
            <person name="Sun R."/>
            <person name="Zhang B."/>
            <person name="Jiang S."/>
            <person name="Wang J."/>
            <person name="Du Y."/>
            <person name="Li S."/>
        </authorList>
    </citation>
    <scope>NUCLEOTIDE SEQUENCE [LARGE SCALE GENOMIC DNA]</scope>
    <source>
        <strain evidence="11">cv. 9930</strain>
    </source>
</reference>